<proteinExistence type="predicted"/>
<evidence type="ECO:0000313" key="2">
    <source>
        <dbReference type="EMBL" id="DAE13830.1"/>
    </source>
</evidence>
<sequence>MTLSNILSLLGILMVTVGTVATLWNVLCTKSKYVGTALWYDNQNETFKEMKKEVIIGCFFIILGGVLQCIAIFL</sequence>
<feature type="transmembrane region" description="Helical" evidence="1">
    <location>
        <begin position="6"/>
        <end position="27"/>
    </location>
</feature>
<dbReference type="EMBL" id="BK015570">
    <property type="protein sequence ID" value="DAE13830.1"/>
    <property type="molecule type" value="Genomic_DNA"/>
</dbReference>
<keyword evidence="1 2" id="KW-0812">Transmembrane</keyword>
<reference evidence="2" key="1">
    <citation type="journal article" date="2021" name="Proc. Natl. Acad. Sci. U.S.A.">
        <title>A Catalog of Tens of Thousands of Viruses from Human Metagenomes Reveals Hidden Associations with Chronic Diseases.</title>
        <authorList>
            <person name="Tisza M.J."/>
            <person name="Buck C.B."/>
        </authorList>
    </citation>
    <scope>NUCLEOTIDE SEQUENCE</scope>
    <source>
        <strain evidence="2">CtLNL10</strain>
    </source>
</reference>
<keyword evidence="1" id="KW-1133">Transmembrane helix</keyword>
<protein>
    <submittedName>
        <fullName evidence="2">Transmembrane protein</fullName>
    </submittedName>
</protein>
<keyword evidence="1" id="KW-0472">Membrane</keyword>
<organism evidence="2">
    <name type="scientific">Siphoviridae sp. ctLNL10</name>
    <dbReference type="NCBI Taxonomy" id="2825453"/>
    <lineage>
        <taxon>Viruses</taxon>
        <taxon>Duplodnaviria</taxon>
        <taxon>Heunggongvirae</taxon>
        <taxon>Uroviricota</taxon>
        <taxon>Caudoviricetes</taxon>
    </lineage>
</organism>
<feature type="transmembrane region" description="Helical" evidence="1">
    <location>
        <begin position="54"/>
        <end position="73"/>
    </location>
</feature>
<accession>A0A8S5Q3E7</accession>
<name>A0A8S5Q3E7_9CAUD</name>
<evidence type="ECO:0000256" key="1">
    <source>
        <dbReference type="SAM" id="Phobius"/>
    </source>
</evidence>